<keyword evidence="1" id="KW-0175">Coiled coil</keyword>
<feature type="coiled-coil region" evidence="1">
    <location>
        <begin position="226"/>
        <end position="298"/>
    </location>
</feature>
<feature type="region of interest" description="Disordered" evidence="2">
    <location>
        <begin position="477"/>
        <end position="571"/>
    </location>
</feature>
<dbReference type="STRING" id="215243.A0A0D2A783"/>
<dbReference type="AlphaFoldDB" id="A0A0D2A783"/>
<gene>
    <name evidence="3" type="ORF">PV06_11516</name>
</gene>
<keyword evidence="4" id="KW-1185">Reference proteome</keyword>
<dbReference type="HOGENOM" id="CLU_035148_0_0_1"/>
<accession>A0A0D2A783</accession>
<protein>
    <submittedName>
        <fullName evidence="3">Uncharacterized protein</fullName>
    </submittedName>
</protein>
<feature type="compositionally biased region" description="Basic residues" evidence="2">
    <location>
        <begin position="552"/>
        <end position="571"/>
    </location>
</feature>
<reference evidence="3 4" key="1">
    <citation type="submission" date="2015-01" db="EMBL/GenBank/DDBJ databases">
        <title>The Genome Sequence of Exophiala oligosperma CBS72588.</title>
        <authorList>
            <consortium name="The Broad Institute Genomics Platform"/>
            <person name="Cuomo C."/>
            <person name="de Hoog S."/>
            <person name="Gorbushina A."/>
            <person name="Stielow B."/>
            <person name="Teixiera M."/>
            <person name="Abouelleil A."/>
            <person name="Chapman S.B."/>
            <person name="Priest M."/>
            <person name="Young S.K."/>
            <person name="Wortman J."/>
            <person name="Nusbaum C."/>
            <person name="Birren B."/>
        </authorList>
    </citation>
    <scope>NUCLEOTIDE SEQUENCE [LARGE SCALE GENOMIC DNA]</scope>
    <source>
        <strain evidence="3 4">CBS 72588</strain>
    </source>
</reference>
<dbReference type="GeneID" id="27363590"/>
<feature type="region of interest" description="Disordered" evidence="2">
    <location>
        <begin position="395"/>
        <end position="458"/>
    </location>
</feature>
<proteinExistence type="predicted"/>
<dbReference type="VEuPathDB" id="FungiDB:PV06_11516"/>
<dbReference type="OrthoDB" id="4145681at2759"/>
<dbReference type="Proteomes" id="UP000053342">
    <property type="component" value="Unassembled WGS sequence"/>
</dbReference>
<organism evidence="3 4">
    <name type="scientific">Exophiala oligosperma</name>
    <dbReference type="NCBI Taxonomy" id="215243"/>
    <lineage>
        <taxon>Eukaryota</taxon>
        <taxon>Fungi</taxon>
        <taxon>Dikarya</taxon>
        <taxon>Ascomycota</taxon>
        <taxon>Pezizomycotina</taxon>
        <taxon>Eurotiomycetes</taxon>
        <taxon>Chaetothyriomycetidae</taxon>
        <taxon>Chaetothyriales</taxon>
        <taxon>Herpotrichiellaceae</taxon>
        <taxon>Exophiala</taxon>
    </lineage>
</organism>
<dbReference type="RefSeq" id="XP_016256402.1">
    <property type="nucleotide sequence ID" value="XM_016413206.1"/>
</dbReference>
<evidence type="ECO:0000256" key="1">
    <source>
        <dbReference type="SAM" id="Coils"/>
    </source>
</evidence>
<evidence type="ECO:0000313" key="3">
    <source>
        <dbReference type="EMBL" id="KIW36186.1"/>
    </source>
</evidence>
<sequence length="571" mass="66284">MTITVYADELLRLTVDDIGDEEFFEIKDRENETEEHVAHLRKLYHERAEKDRSRAVDAGELGRRLGCLPTADSFIPSFNRHRSPSTSTIDGEKDKGGAWQEQLESYHELVADGGRPSHPVALGWDVIENPNNYEQYKDIIWFWHWKGGYYTVFFTQLMEWRRFRDMQDKKRSYYVPRNRFQEYQDSVRESQTDAGWNYDLRVLEDRHQQNRLEDWNEFRALYYRRLKACEKRVPRAEEDLSMYQRKFEDAQARLTDVITDPQVLYGRFDDIRASEKEVMEAKSRVESAEKASQVAKQNRSKGKSALMRIALQEVASARDNLKKVSGSEELRSLREGYELHITRQSMIRSKAELSGAERNVQRWKVFLKWIDGQYPVIAGECGLFARGASRVSFQPAKGIEDPRSQKERPQARQRRRKNPRSVLSPNISSKVSKSSKFSKRRVTSPSFRPTITTPLAGPLQEDGHCVLVVAPAQQGDIDHSRESRLSPCLTKSTPQPTRSSARIAERKRCLQDSNAPSETLRTMSKDVHELSKVKPRKEKSLRRATTKSGERLKRRHPSKPQGVTKRKGRPR</sequence>
<evidence type="ECO:0000256" key="2">
    <source>
        <dbReference type="SAM" id="MobiDB-lite"/>
    </source>
</evidence>
<feature type="compositionally biased region" description="Polar residues" evidence="2">
    <location>
        <begin position="489"/>
        <end position="500"/>
    </location>
</feature>
<feature type="compositionally biased region" description="Basic residues" evidence="2">
    <location>
        <begin position="533"/>
        <end position="545"/>
    </location>
</feature>
<name>A0A0D2A783_9EURO</name>
<dbReference type="EMBL" id="KN847369">
    <property type="protein sequence ID" value="KIW36186.1"/>
    <property type="molecule type" value="Genomic_DNA"/>
</dbReference>
<evidence type="ECO:0000313" key="4">
    <source>
        <dbReference type="Proteomes" id="UP000053342"/>
    </source>
</evidence>
<feature type="compositionally biased region" description="Basic and acidic residues" evidence="2">
    <location>
        <begin position="523"/>
        <end position="532"/>
    </location>
</feature>
<feature type="compositionally biased region" description="Basic and acidic residues" evidence="2">
    <location>
        <begin position="398"/>
        <end position="410"/>
    </location>
</feature>
<feature type="compositionally biased region" description="Polar residues" evidence="2">
    <location>
        <begin position="511"/>
        <end position="522"/>
    </location>
</feature>